<dbReference type="EMBL" id="JACHIW010000002">
    <property type="protein sequence ID" value="MBB5159410.1"/>
    <property type="molecule type" value="Genomic_DNA"/>
</dbReference>
<organism evidence="9 10">
    <name type="scientific">Saccharopolyspora phatthalungensis</name>
    <dbReference type="NCBI Taxonomy" id="664693"/>
    <lineage>
        <taxon>Bacteria</taxon>
        <taxon>Bacillati</taxon>
        <taxon>Actinomycetota</taxon>
        <taxon>Actinomycetes</taxon>
        <taxon>Pseudonocardiales</taxon>
        <taxon>Pseudonocardiaceae</taxon>
        <taxon>Saccharopolyspora</taxon>
    </lineage>
</organism>
<keyword evidence="10" id="KW-1185">Reference proteome</keyword>
<evidence type="ECO:0000256" key="1">
    <source>
        <dbReference type="ARBA" id="ARBA00022630"/>
    </source>
</evidence>
<feature type="binding site" evidence="6">
    <location>
        <position position="217"/>
    </location>
    <ligand>
        <name>FMN</name>
        <dbReference type="ChEBI" id="CHEBI:58210"/>
    </ligand>
</feature>
<dbReference type="Proteomes" id="UP000584374">
    <property type="component" value="Unassembled WGS sequence"/>
</dbReference>
<keyword evidence="1 6" id="KW-0285">Flavoprotein</keyword>
<dbReference type="InterPro" id="IPR051260">
    <property type="entry name" value="Diverse_substr_monoxygenases"/>
</dbReference>
<dbReference type="PANTHER" id="PTHR30011:SF16">
    <property type="entry name" value="C2H2 FINGER DOMAIN TRANSCRIPTION FACTOR (EUROFUNG)-RELATED"/>
    <property type="match status" value="1"/>
</dbReference>
<proteinExistence type="inferred from homology"/>
<dbReference type="CDD" id="cd01095">
    <property type="entry name" value="Nitrilotriacetate_monoxgenase"/>
    <property type="match status" value="1"/>
</dbReference>
<dbReference type="Gene3D" id="3.20.20.30">
    <property type="entry name" value="Luciferase-like domain"/>
    <property type="match status" value="1"/>
</dbReference>
<feature type="binding site" evidence="6">
    <location>
        <position position="92"/>
    </location>
    <ligand>
        <name>FMN</name>
        <dbReference type="ChEBI" id="CHEBI:58210"/>
    </ligand>
</feature>
<evidence type="ECO:0000256" key="5">
    <source>
        <dbReference type="ARBA" id="ARBA00033748"/>
    </source>
</evidence>
<dbReference type="GO" id="GO:0016705">
    <property type="term" value="F:oxidoreductase activity, acting on paired donors, with incorporation or reduction of molecular oxygen"/>
    <property type="evidence" value="ECO:0007669"/>
    <property type="project" value="InterPro"/>
</dbReference>
<dbReference type="PANTHER" id="PTHR30011">
    <property type="entry name" value="ALKANESULFONATE MONOOXYGENASE-RELATED"/>
    <property type="match status" value="1"/>
</dbReference>
<evidence type="ECO:0000313" key="10">
    <source>
        <dbReference type="Proteomes" id="UP000584374"/>
    </source>
</evidence>
<dbReference type="InterPro" id="IPR011251">
    <property type="entry name" value="Luciferase-like_dom"/>
</dbReference>
<comment type="caution">
    <text evidence="9">The sequence shown here is derived from an EMBL/GenBank/DDBJ whole genome shotgun (WGS) entry which is preliminary data.</text>
</comment>
<evidence type="ECO:0000259" key="8">
    <source>
        <dbReference type="Pfam" id="PF00296"/>
    </source>
</evidence>
<reference evidence="9 10" key="1">
    <citation type="submission" date="2020-08" db="EMBL/GenBank/DDBJ databases">
        <title>Sequencing the genomes of 1000 actinobacteria strains.</title>
        <authorList>
            <person name="Klenk H.-P."/>
        </authorList>
    </citation>
    <scope>NUCLEOTIDE SEQUENCE [LARGE SCALE GENOMIC DNA]</scope>
    <source>
        <strain evidence="9 10">DSM 45584</strain>
    </source>
</reference>
<dbReference type="RefSeq" id="WP_184731791.1">
    <property type="nucleotide sequence ID" value="NZ_JACHIW010000002.1"/>
</dbReference>
<feature type="region of interest" description="Disordered" evidence="7">
    <location>
        <begin position="428"/>
        <end position="453"/>
    </location>
</feature>
<keyword evidence="2 6" id="KW-0288">FMN</keyword>
<dbReference type="InterPro" id="IPR016215">
    <property type="entry name" value="NTA_MOA"/>
</dbReference>
<feature type="binding site" evidence="6">
    <location>
        <position position="146"/>
    </location>
    <ligand>
        <name>FMN</name>
        <dbReference type="ChEBI" id="CHEBI:58210"/>
    </ligand>
</feature>
<dbReference type="SUPFAM" id="SSF51679">
    <property type="entry name" value="Bacterial luciferase-like"/>
    <property type="match status" value="1"/>
</dbReference>
<name>A0A840QHE6_9PSEU</name>
<keyword evidence="4 9" id="KW-0503">Monooxygenase</keyword>
<accession>A0A840QHE6</accession>
<dbReference type="GO" id="GO:0004497">
    <property type="term" value="F:monooxygenase activity"/>
    <property type="evidence" value="ECO:0007669"/>
    <property type="project" value="UniProtKB-KW"/>
</dbReference>
<sequence>MKRFHLNLSLMTPGHFRHAWRLPHADPLSYLDIDYFQRLAWIAENAKIDAVFLGDGPALGGEIEEAPGTGLDPLILLGNLAAITTNLGVVITSSTTYNSPYNLARRFQALDHVTKGRSAVNIVTTGTPAAAANFGLTEHPEKQARYRRAHEFLEVVTRLWDGWEPDAIIADKKSGRFADPARIHRTDHAGEYFSVAGPLPVRTGPQGRPVVVQAGGSEGGLALAGRFADVVFTVAQTQSKAIAFRKDIRRRAAAAGRHPDDVKISLGVVVLVSATEEEARRREQELYATLPIERLTAVLIQNLGLPDGKFGPDDPISAKDLPDTLPGGAFSAGFSASTRALIAEGPRTPRELVQRGAGGAGHRLLVGSARQVADDLQSWFEAGTADGFTVMPADTAVDLENFANLVVPILQERGLFQPDYGHPTLRGRLGLPLGEPSRRGCRRSPHSISGGATPQFCPPSQAFQALHATGHRTEQGTQP</sequence>
<comment type="similarity">
    <text evidence="5">Belongs to the NtaA/SnaA/DszA monooxygenase family.</text>
</comment>
<keyword evidence="3" id="KW-0560">Oxidoreductase</keyword>
<dbReference type="NCBIfam" id="TIGR03860">
    <property type="entry name" value="FMN_nitrolo"/>
    <property type="match status" value="1"/>
</dbReference>
<dbReference type="PIRSF" id="PIRSF000337">
    <property type="entry name" value="NTA_MOA"/>
    <property type="match status" value="1"/>
</dbReference>
<feature type="binding site" evidence="6">
    <location>
        <position position="55"/>
    </location>
    <ligand>
        <name>FMN</name>
        <dbReference type="ChEBI" id="CHEBI:58210"/>
    </ligand>
</feature>
<evidence type="ECO:0000313" key="9">
    <source>
        <dbReference type="EMBL" id="MBB5159410.1"/>
    </source>
</evidence>
<evidence type="ECO:0000256" key="3">
    <source>
        <dbReference type="ARBA" id="ARBA00023002"/>
    </source>
</evidence>
<dbReference type="AlphaFoldDB" id="A0A840QHE6"/>
<dbReference type="Pfam" id="PF00296">
    <property type="entry name" value="Bac_luciferase"/>
    <property type="match status" value="1"/>
</dbReference>
<evidence type="ECO:0000256" key="2">
    <source>
        <dbReference type="ARBA" id="ARBA00022643"/>
    </source>
</evidence>
<protein>
    <submittedName>
        <fullName evidence="9">FMN-dependent oxidoreductase (Nitrilotriacetate monooxygenase family)</fullName>
    </submittedName>
</protein>
<feature type="domain" description="Luciferase-like" evidence="8">
    <location>
        <begin position="28"/>
        <end position="384"/>
    </location>
</feature>
<evidence type="ECO:0000256" key="4">
    <source>
        <dbReference type="ARBA" id="ARBA00023033"/>
    </source>
</evidence>
<gene>
    <name evidence="9" type="ORF">BJ970_007009</name>
</gene>
<evidence type="ECO:0000256" key="7">
    <source>
        <dbReference type="SAM" id="MobiDB-lite"/>
    </source>
</evidence>
<dbReference type="InterPro" id="IPR036661">
    <property type="entry name" value="Luciferase-like_sf"/>
</dbReference>
<evidence type="ECO:0000256" key="6">
    <source>
        <dbReference type="PIRSR" id="PIRSR000337-1"/>
    </source>
</evidence>